<evidence type="ECO:0000313" key="4">
    <source>
        <dbReference type="Proteomes" id="UP001256646"/>
    </source>
</evidence>
<protein>
    <submittedName>
        <fullName evidence="3">DNA-processing protein DprA</fullName>
    </submittedName>
</protein>
<dbReference type="Gene3D" id="3.40.50.450">
    <property type="match status" value="1"/>
</dbReference>
<dbReference type="NCBIfam" id="TIGR00732">
    <property type="entry name" value="dprA"/>
    <property type="match status" value="1"/>
</dbReference>
<dbReference type="SUPFAM" id="SSF102405">
    <property type="entry name" value="MCP/YpsA-like"/>
    <property type="match status" value="1"/>
</dbReference>
<evidence type="ECO:0000313" key="3">
    <source>
        <dbReference type="EMBL" id="MDR5588237.1"/>
    </source>
</evidence>
<proteinExistence type="inferred from homology"/>
<dbReference type="InterPro" id="IPR010994">
    <property type="entry name" value="RuvA_2-like"/>
</dbReference>
<dbReference type="PANTHER" id="PTHR43022:SF1">
    <property type="entry name" value="PROTEIN SMF"/>
    <property type="match status" value="1"/>
</dbReference>
<accession>A0ABU1EIM4</accession>
<gene>
    <name evidence="3" type="primary">dprA</name>
    <name evidence="3" type="ORF">RGC78_12245</name>
</gene>
<feature type="domain" description="Smf/DprA SLOG" evidence="2">
    <location>
        <begin position="82"/>
        <end position="283"/>
    </location>
</feature>
<dbReference type="SUPFAM" id="SSF47781">
    <property type="entry name" value="RuvA domain 2-like"/>
    <property type="match status" value="1"/>
</dbReference>
<comment type="caution">
    <text evidence="3">The sequence shown here is derived from an EMBL/GenBank/DDBJ whole genome shotgun (WGS) entry which is preliminary data.</text>
</comment>
<organism evidence="3 4">
    <name type="scientific">Clostridium aquiflavi</name>
    <dbReference type="NCBI Taxonomy" id="3073603"/>
    <lineage>
        <taxon>Bacteria</taxon>
        <taxon>Bacillati</taxon>
        <taxon>Bacillota</taxon>
        <taxon>Clostridia</taxon>
        <taxon>Eubacteriales</taxon>
        <taxon>Clostridiaceae</taxon>
        <taxon>Clostridium</taxon>
    </lineage>
</organism>
<sequence length="357" mass="40376">MNEEILYIWLSLIDGVGGVIGSKLLKKFNNVQSIYEAKHEQLLEIDGIGNKLAKKIINSRDLTYCQKIYDYCIENDIYILRKYKEKYPSQLNKYMNSPIVLYTKGIIKEFSKSVAIVGSRRCSEYGKKVTIELSKELSKNNIPIISGLAKGIDGYSHTVALKNNLYTVAVIGTGLDRCYPKEHMKLMEAICEQGLVISQFPPGSKNAKQNFIRRNEIIAMLCEKIVVTEAGKNSGALYTARCAMKYNKEVFAVPNNIYEGFSVGTNQLIFEGAKIYLNSKMIVFNNFAVEDDNHKLASFKMSEEEEKIYNLVKVSPATLDEIKVILGRLINNIEEVLLKMELKGYIIQKRGLFTPGV</sequence>
<dbReference type="Pfam" id="PF14520">
    <property type="entry name" value="HHH_5"/>
    <property type="match status" value="1"/>
</dbReference>
<evidence type="ECO:0000256" key="1">
    <source>
        <dbReference type="ARBA" id="ARBA00006525"/>
    </source>
</evidence>
<dbReference type="InterPro" id="IPR057666">
    <property type="entry name" value="DrpA_SLOG"/>
</dbReference>
<dbReference type="PANTHER" id="PTHR43022">
    <property type="entry name" value="PROTEIN SMF"/>
    <property type="match status" value="1"/>
</dbReference>
<evidence type="ECO:0000259" key="2">
    <source>
        <dbReference type="Pfam" id="PF02481"/>
    </source>
</evidence>
<keyword evidence="4" id="KW-1185">Reference proteome</keyword>
<name>A0ABU1EIM4_9CLOT</name>
<reference evidence="3 4" key="1">
    <citation type="submission" date="2023-09" db="EMBL/GenBank/DDBJ databases">
        <authorList>
            <person name="Zhai L."/>
        </authorList>
    </citation>
    <scope>NUCLEOTIDE SEQUENCE [LARGE SCALE GENOMIC DNA]</scope>
    <source>
        <strain evidence="3 4">5 N-1</strain>
    </source>
</reference>
<dbReference type="Proteomes" id="UP001256646">
    <property type="component" value="Unassembled WGS sequence"/>
</dbReference>
<dbReference type="Pfam" id="PF02481">
    <property type="entry name" value="DNA_processg_A"/>
    <property type="match status" value="1"/>
</dbReference>
<dbReference type="InterPro" id="IPR003488">
    <property type="entry name" value="DprA"/>
</dbReference>
<comment type="similarity">
    <text evidence="1">Belongs to the DprA/Smf family.</text>
</comment>
<dbReference type="EMBL" id="JAVJAN010000033">
    <property type="protein sequence ID" value="MDR5588237.1"/>
    <property type="molecule type" value="Genomic_DNA"/>
</dbReference>